<gene>
    <name evidence="2" type="ORF">EVAR_28639_1</name>
</gene>
<dbReference type="AlphaFoldDB" id="A0A4C1ZMB3"/>
<sequence>MFINHYYFMVVRSKGAAVGARASVARSVEFVAEPRLPLPRSLLFIQEICTARAPQEAAGGRRRGPLLPASSRRRPGKSRMKTHFLESRLPFFLVAGDCENTEIRSSGCLNRRCRAVCHFTRDESITYA</sequence>
<feature type="region of interest" description="Disordered" evidence="1">
    <location>
        <begin position="55"/>
        <end position="79"/>
    </location>
</feature>
<evidence type="ECO:0000313" key="3">
    <source>
        <dbReference type="Proteomes" id="UP000299102"/>
    </source>
</evidence>
<keyword evidence="3" id="KW-1185">Reference proteome</keyword>
<accession>A0A4C1ZMB3</accession>
<evidence type="ECO:0000313" key="2">
    <source>
        <dbReference type="EMBL" id="GBP87757.1"/>
    </source>
</evidence>
<evidence type="ECO:0000256" key="1">
    <source>
        <dbReference type="SAM" id="MobiDB-lite"/>
    </source>
</evidence>
<comment type="caution">
    <text evidence="2">The sequence shown here is derived from an EMBL/GenBank/DDBJ whole genome shotgun (WGS) entry which is preliminary data.</text>
</comment>
<protein>
    <submittedName>
        <fullName evidence="2">Uncharacterized protein</fullName>
    </submittedName>
</protein>
<proteinExistence type="predicted"/>
<reference evidence="2 3" key="1">
    <citation type="journal article" date="2019" name="Commun. Biol.">
        <title>The bagworm genome reveals a unique fibroin gene that provides high tensile strength.</title>
        <authorList>
            <person name="Kono N."/>
            <person name="Nakamura H."/>
            <person name="Ohtoshi R."/>
            <person name="Tomita M."/>
            <person name="Numata K."/>
            <person name="Arakawa K."/>
        </authorList>
    </citation>
    <scope>NUCLEOTIDE SEQUENCE [LARGE SCALE GENOMIC DNA]</scope>
</reference>
<dbReference type="Proteomes" id="UP000299102">
    <property type="component" value="Unassembled WGS sequence"/>
</dbReference>
<name>A0A4C1ZMB3_EUMVA</name>
<dbReference type="EMBL" id="BGZK01001882">
    <property type="protein sequence ID" value="GBP87757.1"/>
    <property type="molecule type" value="Genomic_DNA"/>
</dbReference>
<organism evidence="2 3">
    <name type="scientific">Eumeta variegata</name>
    <name type="common">Bagworm moth</name>
    <name type="synonym">Eumeta japonica</name>
    <dbReference type="NCBI Taxonomy" id="151549"/>
    <lineage>
        <taxon>Eukaryota</taxon>
        <taxon>Metazoa</taxon>
        <taxon>Ecdysozoa</taxon>
        <taxon>Arthropoda</taxon>
        <taxon>Hexapoda</taxon>
        <taxon>Insecta</taxon>
        <taxon>Pterygota</taxon>
        <taxon>Neoptera</taxon>
        <taxon>Endopterygota</taxon>
        <taxon>Lepidoptera</taxon>
        <taxon>Glossata</taxon>
        <taxon>Ditrysia</taxon>
        <taxon>Tineoidea</taxon>
        <taxon>Psychidae</taxon>
        <taxon>Oiketicinae</taxon>
        <taxon>Eumeta</taxon>
    </lineage>
</organism>